<proteinExistence type="inferred from homology"/>
<comment type="caution">
    <text evidence="16">The sequence shown here is derived from an EMBL/GenBank/DDBJ whole genome shotgun (WGS) entry which is preliminary data.</text>
</comment>
<evidence type="ECO:0000256" key="9">
    <source>
        <dbReference type="ARBA" id="ARBA00023134"/>
    </source>
</evidence>
<evidence type="ECO:0000259" key="15">
    <source>
        <dbReference type="SMART" id="SM00962"/>
    </source>
</evidence>
<keyword evidence="9" id="KW-0342">GTP-binding</keyword>
<dbReference type="InterPro" id="IPR027417">
    <property type="entry name" value="P-loop_NTPase"/>
</dbReference>
<feature type="domain" description="SRP54-type proteins GTP-binding" evidence="15">
    <location>
        <begin position="187"/>
        <end position="378"/>
    </location>
</feature>
<dbReference type="CDD" id="cd17873">
    <property type="entry name" value="FlhF"/>
    <property type="match status" value="1"/>
</dbReference>
<evidence type="ECO:0000313" key="16">
    <source>
        <dbReference type="EMBL" id="RKD24211.1"/>
    </source>
</evidence>
<evidence type="ECO:0000256" key="14">
    <source>
        <dbReference type="SAM" id="MobiDB-lite"/>
    </source>
</evidence>
<dbReference type="GO" id="GO:0006614">
    <property type="term" value="P:SRP-dependent cotranslational protein targeting to membrane"/>
    <property type="evidence" value="ECO:0007669"/>
    <property type="project" value="UniProtKB-UniRule"/>
</dbReference>
<protein>
    <recommendedName>
        <fullName evidence="3 13">Flagellar biosynthesis protein FlhF</fullName>
    </recommendedName>
</protein>
<keyword evidence="7" id="KW-1005">Bacterial flagellum biogenesis</keyword>
<dbReference type="InterPro" id="IPR047040">
    <property type="entry name" value="FlhF__GTPase_dom"/>
</dbReference>
<dbReference type="Proteomes" id="UP000284219">
    <property type="component" value="Unassembled WGS sequence"/>
</dbReference>
<evidence type="ECO:0000256" key="13">
    <source>
        <dbReference type="NCBIfam" id="TIGR03499"/>
    </source>
</evidence>
<evidence type="ECO:0000256" key="5">
    <source>
        <dbReference type="ARBA" id="ARBA00022475"/>
    </source>
</evidence>
<keyword evidence="16" id="KW-0282">Flagellum</keyword>
<dbReference type="GO" id="GO:0005047">
    <property type="term" value="F:signal recognition particle binding"/>
    <property type="evidence" value="ECO:0007669"/>
    <property type="project" value="TreeGrafter"/>
</dbReference>
<evidence type="ECO:0000313" key="17">
    <source>
        <dbReference type="Proteomes" id="UP000284219"/>
    </source>
</evidence>
<dbReference type="PANTHER" id="PTHR43134">
    <property type="entry name" value="SIGNAL RECOGNITION PARTICLE RECEPTOR SUBUNIT ALPHA"/>
    <property type="match status" value="1"/>
</dbReference>
<evidence type="ECO:0000256" key="8">
    <source>
        <dbReference type="ARBA" id="ARBA00022927"/>
    </source>
</evidence>
<accession>A0A419SJK1</accession>
<evidence type="ECO:0000256" key="6">
    <source>
        <dbReference type="ARBA" id="ARBA00022741"/>
    </source>
</evidence>
<dbReference type="Pfam" id="PF00448">
    <property type="entry name" value="SRP54"/>
    <property type="match status" value="1"/>
</dbReference>
<dbReference type="FunFam" id="3.40.50.300:FF:000695">
    <property type="entry name" value="Flagellar biosynthesis regulator FlhF"/>
    <property type="match status" value="1"/>
</dbReference>
<evidence type="ECO:0000256" key="10">
    <source>
        <dbReference type="ARBA" id="ARBA00023136"/>
    </source>
</evidence>
<dbReference type="GO" id="GO:0005525">
    <property type="term" value="F:GTP binding"/>
    <property type="evidence" value="ECO:0007669"/>
    <property type="project" value="UniProtKB-UniRule"/>
</dbReference>
<comment type="similarity">
    <text evidence="2">Belongs to the GTP-binding SRP family.</text>
</comment>
<dbReference type="EMBL" id="MCHY01000008">
    <property type="protein sequence ID" value="RKD24211.1"/>
    <property type="molecule type" value="Genomic_DNA"/>
</dbReference>
<dbReference type="AlphaFoldDB" id="A0A419SJK1"/>
<dbReference type="SMART" id="SM00962">
    <property type="entry name" value="SRP54"/>
    <property type="match status" value="1"/>
</dbReference>
<keyword evidence="17" id="KW-1185">Reference proteome</keyword>
<keyword evidence="8" id="KW-0653">Protein transport</keyword>
<evidence type="ECO:0000256" key="4">
    <source>
        <dbReference type="ARBA" id="ARBA00022448"/>
    </source>
</evidence>
<dbReference type="GO" id="GO:0005886">
    <property type="term" value="C:plasma membrane"/>
    <property type="evidence" value="ECO:0007669"/>
    <property type="project" value="UniProtKB-SubCell"/>
</dbReference>
<evidence type="ECO:0000256" key="12">
    <source>
        <dbReference type="ARBA" id="ARBA00025337"/>
    </source>
</evidence>
<dbReference type="Gene3D" id="1.20.120.1380">
    <property type="entry name" value="Flagellar FlhF biosynthesis protein, N domain"/>
    <property type="match status" value="1"/>
</dbReference>
<feature type="region of interest" description="Disordered" evidence="14">
    <location>
        <begin position="59"/>
        <end position="92"/>
    </location>
</feature>
<comment type="function">
    <text evidence="12">Necessary for flagellar biosynthesis. May be involved in translocation of the flagellum.</text>
</comment>
<dbReference type="RefSeq" id="WP_120189474.1">
    <property type="nucleotide sequence ID" value="NZ_MCHY01000008.1"/>
</dbReference>
<comment type="subcellular location">
    <subcellularLocation>
        <location evidence="1">Cell membrane</location>
        <topology evidence="1">Peripheral membrane protein</topology>
        <orientation evidence="1">Cytoplasmic side</orientation>
    </subcellularLocation>
</comment>
<evidence type="ECO:0000256" key="3">
    <source>
        <dbReference type="ARBA" id="ARBA00014919"/>
    </source>
</evidence>
<dbReference type="SUPFAM" id="SSF52540">
    <property type="entry name" value="P-loop containing nucleoside triphosphate hydrolases"/>
    <property type="match status" value="1"/>
</dbReference>
<keyword evidence="4" id="KW-0813">Transport</keyword>
<dbReference type="InterPro" id="IPR020006">
    <property type="entry name" value="FlhF"/>
</dbReference>
<keyword evidence="16" id="KW-0969">Cilium</keyword>
<name>A0A419SJK1_9BACL</name>
<evidence type="ECO:0000256" key="7">
    <source>
        <dbReference type="ARBA" id="ARBA00022795"/>
    </source>
</evidence>
<gene>
    <name evidence="16" type="ORF">BEP19_07335</name>
</gene>
<organism evidence="16 17">
    <name type="scientific">Ammoniphilus oxalaticus</name>
    <dbReference type="NCBI Taxonomy" id="66863"/>
    <lineage>
        <taxon>Bacteria</taxon>
        <taxon>Bacillati</taxon>
        <taxon>Bacillota</taxon>
        <taxon>Bacilli</taxon>
        <taxon>Bacillales</taxon>
        <taxon>Paenibacillaceae</taxon>
        <taxon>Aneurinibacillus group</taxon>
        <taxon>Ammoniphilus</taxon>
    </lineage>
</organism>
<evidence type="ECO:0000256" key="1">
    <source>
        <dbReference type="ARBA" id="ARBA00004413"/>
    </source>
</evidence>
<reference evidence="16 17" key="1">
    <citation type="submission" date="2016-08" db="EMBL/GenBank/DDBJ databases">
        <title>Novel Firmicute Genomes.</title>
        <authorList>
            <person name="Poppleton D.I."/>
            <person name="Gribaldo S."/>
        </authorList>
    </citation>
    <scope>NUCLEOTIDE SEQUENCE [LARGE SCALE GENOMIC DNA]</scope>
    <source>
        <strain evidence="16 17">RAOx-1</strain>
    </source>
</reference>
<keyword evidence="10" id="KW-0472">Membrane</keyword>
<evidence type="ECO:0000256" key="2">
    <source>
        <dbReference type="ARBA" id="ARBA00008531"/>
    </source>
</evidence>
<dbReference type="InterPro" id="IPR000897">
    <property type="entry name" value="SRP54_GTPase_dom"/>
</dbReference>
<sequence length="390" mass="42867">MKVKKYVVDSMPAALQKIRVELGDQAVILNTKEIRTGGLFGLFAKRQLEVVAAVRKSTEKPSATVATMPPPAKQRGEGAPLSNTVGKPASQQADSQVMRELKGMKEMLAGVLSANQTGTKAPLPLQPWIQRLKEQEVDGQVIQFFVEQITRQSPSLVEAEVKQTLFTQLQKLIAEGSLEQPRLDPSVNLVSFVGPTGVGKTTTIAKVASEQVLNHNRRVGLVTTDTYRIAAVEQLKTYANILNIPIETVFSPEGLKKAIKNLQDCDLILMDTAGRNYQDQQYIDEISNYLQGAITQENYLVLSLTAKYGDLKQIVDNFQTVPIDKLILTKFDETTTYGALVNLMYHYPYPVAYVTTGQSVPEDISRIAPAKIAKLMLGVEQHDLGPSPAS</sequence>
<evidence type="ECO:0000256" key="11">
    <source>
        <dbReference type="ARBA" id="ARBA00023225"/>
    </source>
</evidence>
<dbReference type="GO" id="GO:0044781">
    <property type="term" value="P:bacterial-type flagellum organization"/>
    <property type="evidence" value="ECO:0007669"/>
    <property type="project" value="UniProtKB-UniRule"/>
</dbReference>
<dbReference type="Gene3D" id="3.40.50.300">
    <property type="entry name" value="P-loop containing nucleotide triphosphate hydrolases"/>
    <property type="match status" value="1"/>
</dbReference>
<dbReference type="GO" id="GO:0003924">
    <property type="term" value="F:GTPase activity"/>
    <property type="evidence" value="ECO:0007669"/>
    <property type="project" value="UniProtKB-UniRule"/>
</dbReference>
<dbReference type="NCBIfam" id="TIGR03499">
    <property type="entry name" value="FlhF"/>
    <property type="match status" value="1"/>
</dbReference>
<feature type="compositionally biased region" description="Polar residues" evidence="14">
    <location>
        <begin position="81"/>
        <end position="92"/>
    </location>
</feature>
<dbReference type="GO" id="GO:0015031">
    <property type="term" value="P:protein transport"/>
    <property type="evidence" value="ECO:0007669"/>
    <property type="project" value="UniProtKB-KW"/>
</dbReference>
<keyword evidence="16" id="KW-0966">Cell projection</keyword>
<dbReference type="OrthoDB" id="9778554at2"/>
<keyword evidence="11" id="KW-1006">Bacterial flagellum protein export</keyword>
<keyword evidence="6" id="KW-0547">Nucleotide-binding</keyword>
<dbReference type="PANTHER" id="PTHR43134:SF3">
    <property type="entry name" value="FLAGELLAR BIOSYNTHESIS PROTEIN FLHF"/>
    <property type="match status" value="1"/>
</dbReference>
<keyword evidence="5" id="KW-1003">Cell membrane</keyword>